<dbReference type="PROSITE" id="PS51278">
    <property type="entry name" value="GATASE_TYPE_2"/>
    <property type="match status" value="1"/>
</dbReference>
<dbReference type="EC" id="6.3.5.4" evidence="3"/>
<dbReference type="GO" id="GO:0006529">
    <property type="term" value="P:asparagine biosynthetic process"/>
    <property type="evidence" value="ECO:0007669"/>
    <property type="project" value="UniProtKB-KW"/>
</dbReference>
<dbReference type="CDD" id="cd00712">
    <property type="entry name" value="AsnB"/>
    <property type="match status" value="1"/>
</dbReference>
<dbReference type="InterPro" id="IPR017932">
    <property type="entry name" value="GATase_2_dom"/>
</dbReference>
<dbReference type="Gene3D" id="3.40.50.620">
    <property type="entry name" value="HUPs"/>
    <property type="match status" value="1"/>
</dbReference>
<dbReference type="InterPro" id="IPR029055">
    <property type="entry name" value="Ntn_hydrolases_N"/>
</dbReference>
<dbReference type="GO" id="GO:0005829">
    <property type="term" value="C:cytosol"/>
    <property type="evidence" value="ECO:0007669"/>
    <property type="project" value="TreeGrafter"/>
</dbReference>
<dbReference type="EMBL" id="CM001441">
    <property type="protein sequence ID" value="EHQ89384.1"/>
    <property type="molecule type" value="Genomic_DNA"/>
</dbReference>
<comment type="catalytic activity">
    <reaction evidence="8">
        <text>L-aspartate + L-glutamine + ATP + H2O = L-asparagine + L-glutamate + AMP + diphosphate + H(+)</text>
        <dbReference type="Rhea" id="RHEA:12228"/>
        <dbReference type="ChEBI" id="CHEBI:15377"/>
        <dbReference type="ChEBI" id="CHEBI:15378"/>
        <dbReference type="ChEBI" id="CHEBI:29985"/>
        <dbReference type="ChEBI" id="CHEBI:29991"/>
        <dbReference type="ChEBI" id="CHEBI:30616"/>
        <dbReference type="ChEBI" id="CHEBI:33019"/>
        <dbReference type="ChEBI" id="CHEBI:58048"/>
        <dbReference type="ChEBI" id="CHEBI:58359"/>
        <dbReference type="ChEBI" id="CHEBI:456215"/>
        <dbReference type="EC" id="6.3.5.4"/>
    </reaction>
</comment>
<dbReference type="Pfam" id="PF13537">
    <property type="entry name" value="GATase_7"/>
    <property type="match status" value="1"/>
</dbReference>
<dbReference type="InterPro" id="IPR001962">
    <property type="entry name" value="Asn_synthase"/>
</dbReference>
<reference evidence="11 12" key="1">
    <citation type="submission" date="2011-11" db="EMBL/GenBank/DDBJ databases">
        <title>The Noncontiguous Finished genome of Desulfosporosinus youngiae DSM 17734.</title>
        <authorList>
            <consortium name="US DOE Joint Genome Institute (JGI-PGF)"/>
            <person name="Lucas S."/>
            <person name="Han J."/>
            <person name="Lapidus A."/>
            <person name="Cheng J.-F."/>
            <person name="Goodwin L."/>
            <person name="Pitluck S."/>
            <person name="Peters L."/>
            <person name="Ovchinnikova G."/>
            <person name="Lu M."/>
            <person name="Land M.L."/>
            <person name="Hauser L."/>
            <person name="Pester M."/>
            <person name="Spring S."/>
            <person name="Ollivier B."/>
            <person name="Rattei T."/>
            <person name="Klenk H.-P."/>
            <person name="Wagner M."/>
            <person name="Loy A."/>
            <person name="Woyke T.J."/>
        </authorList>
    </citation>
    <scope>NUCLEOTIDE SEQUENCE [LARGE SCALE GENOMIC DNA]</scope>
    <source>
        <strain evidence="11 12">DSM 17734</strain>
    </source>
</reference>
<dbReference type="InterPro" id="IPR006426">
    <property type="entry name" value="Asn_synth_AEB"/>
</dbReference>
<evidence type="ECO:0000256" key="4">
    <source>
        <dbReference type="ARBA" id="ARBA00022741"/>
    </source>
</evidence>
<proteinExistence type="inferred from homology"/>
<dbReference type="STRING" id="768710.DesyoDRAFT_2301"/>
<dbReference type="GO" id="GO:0005524">
    <property type="term" value="F:ATP binding"/>
    <property type="evidence" value="ECO:0007669"/>
    <property type="project" value="UniProtKB-KW"/>
</dbReference>
<keyword evidence="5 9" id="KW-0067">ATP-binding</keyword>
<dbReference type="PIRSF" id="PIRSF001589">
    <property type="entry name" value="Asn_synthetase_glu-h"/>
    <property type="match status" value="1"/>
</dbReference>
<dbReference type="AlphaFoldDB" id="H5XUE8"/>
<evidence type="ECO:0000313" key="12">
    <source>
        <dbReference type="Proteomes" id="UP000005104"/>
    </source>
</evidence>
<dbReference type="PANTHER" id="PTHR43284:SF1">
    <property type="entry name" value="ASPARAGINE SYNTHETASE"/>
    <property type="match status" value="1"/>
</dbReference>
<dbReference type="Gene3D" id="3.60.20.10">
    <property type="entry name" value="Glutamine Phosphoribosylpyrophosphate, subunit 1, domain 1"/>
    <property type="match status" value="1"/>
</dbReference>
<evidence type="ECO:0000256" key="6">
    <source>
        <dbReference type="ARBA" id="ARBA00022888"/>
    </source>
</evidence>
<evidence type="ECO:0000256" key="8">
    <source>
        <dbReference type="ARBA" id="ARBA00048741"/>
    </source>
</evidence>
<keyword evidence="6" id="KW-0028">Amino-acid biosynthesis</keyword>
<protein>
    <recommendedName>
        <fullName evidence="3">asparagine synthase (glutamine-hydrolyzing)</fullName>
        <ecNumber evidence="3">6.3.5.4</ecNumber>
    </recommendedName>
</protein>
<evidence type="ECO:0000256" key="5">
    <source>
        <dbReference type="ARBA" id="ARBA00022840"/>
    </source>
</evidence>
<dbReference type="HOGENOM" id="CLU_014658_3_3_9"/>
<gene>
    <name evidence="11" type="ORF">DesyoDRAFT_2301</name>
</gene>
<dbReference type="OrthoDB" id="9763290at2"/>
<keyword evidence="4 9" id="KW-0547">Nucleotide-binding</keyword>
<sequence length="649" mass="74832">MSAICGFFQMNDKPVSGEIGSAMMEKLAKYHADYSDGFYGKEFFFGCLFQVITPESKLEKLPYHDYEAGLIITADAIIDNRSELMDVFGIHSTDRARVTDSQLVLLAYKKWGNKCPCYLIGDYAFVIFDQNKQELFCARDHVGKRTFYFTMNSDMFAFCTLMKPLFVIPGVEKKLNDLWIADFLALNSVVHEIDSNHTVYRDIQQLPPAHSMTVNRDGTKKLKYWDPLKSPIIKFRTDAEYDHAFQDVFFEAVHCRTRSIGSVGVSLSGGLDSGSVACVAARKLEEKGKDLQAFSALPMKGYKEWLPVHLISDESPYIEAIKDQYSNIKVTYCRSEGRNSYTDIDKYLELLEQPYKIVENLFWMDCITEMAARKNCKVLLDGQFGNGTISYGNFNIQAYSLLRQMRLISLVKEITDYCRLHRISRKKFCKSLFINFLPAMLRKHILKTSSNNVEKEFSLINPALSSYYNISERIEKKGYSLDNMRNYTLSELRKFAMESTAFTHIATIETKMSLVHGIVKRDPTRDKRVIDFCCRIPGEQFVKQGQERRLIRRAMEGILPDKVRLNTTVRGLQSADWLQRITPNWDVIKQDIEDVIQNETIQPYIDTAEVERVINKNKVLIDNETRDIDIRMLLVCLIFGVFMNNEAFP</sequence>
<evidence type="ECO:0000259" key="10">
    <source>
        <dbReference type="PROSITE" id="PS51278"/>
    </source>
</evidence>
<dbReference type="eggNOG" id="COG0367">
    <property type="taxonomic scope" value="Bacteria"/>
</dbReference>
<dbReference type="GO" id="GO:0004066">
    <property type="term" value="F:asparagine synthase (glutamine-hydrolyzing) activity"/>
    <property type="evidence" value="ECO:0007669"/>
    <property type="project" value="UniProtKB-EC"/>
</dbReference>
<dbReference type="InterPro" id="IPR014729">
    <property type="entry name" value="Rossmann-like_a/b/a_fold"/>
</dbReference>
<evidence type="ECO:0000256" key="3">
    <source>
        <dbReference type="ARBA" id="ARBA00012737"/>
    </source>
</evidence>
<dbReference type="Proteomes" id="UP000005104">
    <property type="component" value="Chromosome"/>
</dbReference>
<dbReference type="RefSeq" id="WP_007783034.1">
    <property type="nucleotide sequence ID" value="NZ_CM001441.1"/>
</dbReference>
<dbReference type="PANTHER" id="PTHR43284">
    <property type="entry name" value="ASPARAGINE SYNTHETASE (GLUTAMINE-HYDROLYZING)"/>
    <property type="match status" value="1"/>
</dbReference>
<keyword evidence="12" id="KW-1185">Reference proteome</keyword>
<keyword evidence="7" id="KW-0315">Glutamine amidotransferase</keyword>
<evidence type="ECO:0000256" key="7">
    <source>
        <dbReference type="ARBA" id="ARBA00022962"/>
    </source>
</evidence>
<evidence type="ECO:0000256" key="9">
    <source>
        <dbReference type="PIRSR" id="PIRSR001589-2"/>
    </source>
</evidence>
<dbReference type="Pfam" id="PF00733">
    <property type="entry name" value="Asn_synthase"/>
    <property type="match status" value="1"/>
</dbReference>
<evidence type="ECO:0000256" key="1">
    <source>
        <dbReference type="ARBA" id="ARBA00005187"/>
    </source>
</evidence>
<dbReference type="SUPFAM" id="SSF52402">
    <property type="entry name" value="Adenine nucleotide alpha hydrolases-like"/>
    <property type="match status" value="1"/>
</dbReference>
<feature type="binding site" evidence="9">
    <location>
        <position position="100"/>
    </location>
    <ligand>
        <name>L-glutamine</name>
        <dbReference type="ChEBI" id="CHEBI:58359"/>
    </ligand>
</feature>
<keyword evidence="6" id="KW-0061">Asparagine biosynthesis</keyword>
<feature type="domain" description="Glutamine amidotransferase type-2" evidence="10">
    <location>
        <begin position="5"/>
        <end position="217"/>
    </location>
</feature>
<accession>H5XUE8</accession>
<organism evidence="11 12">
    <name type="scientific">Desulfosporosinus youngiae DSM 17734</name>
    <dbReference type="NCBI Taxonomy" id="768710"/>
    <lineage>
        <taxon>Bacteria</taxon>
        <taxon>Bacillati</taxon>
        <taxon>Bacillota</taxon>
        <taxon>Clostridia</taxon>
        <taxon>Eubacteriales</taxon>
        <taxon>Desulfitobacteriaceae</taxon>
        <taxon>Desulfosporosinus</taxon>
    </lineage>
</organism>
<comment type="similarity">
    <text evidence="2">Belongs to the asparagine synthetase family.</text>
</comment>
<name>H5XUE8_9FIRM</name>
<evidence type="ECO:0000313" key="11">
    <source>
        <dbReference type="EMBL" id="EHQ89384.1"/>
    </source>
</evidence>
<dbReference type="InterPro" id="IPR033738">
    <property type="entry name" value="AsnB_N"/>
</dbReference>
<comment type="pathway">
    <text evidence="1">Amino-acid biosynthesis; L-asparagine biosynthesis; L-asparagine from L-aspartate (L-Gln route): step 1/1.</text>
</comment>
<evidence type="ECO:0000256" key="2">
    <source>
        <dbReference type="ARBA" id="ARBA00005752"/>
    </source>
</evidence>
<dbReference type="SUPFAM" id="SSF56235">
    <property type="entry name" value="N-terminal nucleophile aminohydrolases (Ntn hydrolases)"/>
    <property type="match status" value="1"/>
</dbReference>
<dbReference type="InterPro" id="IPR051786">
    <property type="entry name" value="ASN_synthetase/amidase"/>
</dbReference>